<dbReference type="EMBL" id="CP039350">
    <property type="protein sequence ID" value="QCD97285.1"/>
    <property type="molecule type" value="Genomic_DNA"/>
</dbReference>
<organism evidence="2 3">
    <name type="scientific">Vigna unguiculata</name>
    <name type="common">Cowpea</name>
    <dbReference type="NCBI Taxonomy" id="3917"/>
    <lineage>
        <taxon>Eukaryota</taxon>
        <taxon>Viridiplantae</taxon>
        <taxon>Streptophyta</taxon>
        <taxon>Embryophyta</taxon>
        <taxon>Tracheophyta</taxon>
        <taxon>Spermatophyta</taxon>
        <taxon>Magnoliopsida</taxon>
        <taxon>eudicotyledons</taxon>
        <taxon>Gunneridae</taxon>
        <taxon>Pentapetalae</taxon>
        <taxon>rosids</taxon>
        <taxon>fabids</taxon>
        <taxon>Fabales</taxon>
        <taxon>Fabaceae</taxon>
        <taxon>Papilionoideae</taxon>
        <taxon>50 kb inversion clade</taxon>
        <taxon>NPAAA clade</taxon>
        <taxon>indigoferoid/millettioid clade</taxon>
        <taxon>Phaseoleae</taxon>
        <taxon>Vigna</taxon>
    </lineage>
</organism>
<dbReference type="Proteomes" id="UP000501690">
    <property type="component" value="Linkage Group LG6"/>
</dbReference>
<name>A0A4D6M7R4_VIGUN</name>
<proteinExistence type="predicted"/>
<keyword evidence="3" id="KW-1185">Reference proteome</keyword>
<evidence type="ECO:0000256" key="1">
    <source>
        <dbReference type="SAM" id="MobiDB-lite"/>
    </source>
</evidence>
<gene>
    <name evidence="2" type="ORF">DEO72_LG6g1995</name>
</gene>
<accession>A0A4D6M7R4</accession>
<evidence type="ECO:0000313" key="3">
    <source>
        <dbReference type="Proteomes" id="UP000501690"/>
    </source>
</evidence>
<dbReference type="AlphaFoldDB" id="A0A4D6M7R4"/>
<sequence>MPKTSSSDATGVALGGMDEPPCDKGKNREALDVWRLAEGLTCYPRSVATSHQDHLHQHHLFTCTAYTIITNHKQIGTAIYLDPSVLATTSTLTPATTSTLTPATLANLSHNSRVPRVHPPSRATTQEMLFQATTQGIPHALTPISSHTSRDTFRATTQGTPAIPPLKQHQKSRRLRLQNQQHQYCCSKITWRGTRTARRCPLPNRLEDVYKRQGLHNGDYVITLLLL</sequence>
<reference evidence="2 3" key="1">
    <citation type="submission" date="2019-04" db="EMBL/GenBank/DDBJ databases">
        <title>An improved genome assembly and genetic linkage map for asparagus bean, Vigna unguiculata ssp. sesquipedialis.</title>
        <authorList>
            <person name="Xia Q."/>
            <person name="Zhang R."/>
            <person name="Dong Y."/>
        </authorList>
    </citation>
    <scope>NUCLEOTIDE SEQUENCE [LARGE SCALE GENOMIC DNA]</scope>
    <source>
        <tissue evidence="2">Leaf</tissue>
    </source>
</reference>
<evidence type="ECO:0000313" key="2">
    <source>
        <dbReference type="EMBL" id="QCD97285.1"/>
    </source>
</evidence>
<protein>
    <submittedName>
        <fullName evidence="2">Uncharacterized protein</fullName>
    </submittedName>
</protein>
<feature type="region of interest" description="Disordered" evidence="1">
    <location>
        <begin position="1"/>
        <end position="24"/>
    </location>
</feature>